<dbReference type="Gene3D" id="1.20.1720.10">
    <property type="entry name" value="Multidrug resistance protein D"/>
    <property type="match status" value="1"/>
</dbReference>
<keyword evidence="10" id="KW-1185">Reference proteome</keyword>
<dbReference type="GO" id="GO:0005886">
    <property type="term" value="C:plasma membrane"/>
    <property type="evidence" value="ECO:0007669"/>
    <property type="project" value="UniProtKB-SubCell"/>
</dbReference>
<dbReference type="EMBL" id="CP002593">
    <property type="protein sequence ID" value="AEA28712.1"/>
    <property type="molecule type" value="Genomic_DNA"/>
</dbReference>
<feature type="transmembrane region" description="Helical" evidence="7">
    <location>
        <begin position="359"/>
        <end position="381"/>
    </location>
</feature>
<evidence type="ECO:0000256" key="5">
    <source>
        <dbReference type="ARBA" id="ARBA00022989"/>
    </source>
</evidence>
<dbReference type="STRING" id="675635.Psed_6624"/>
<dbReference type="RefSeq" id="WP_013678594.1">
    <property type="nucleotide sequence ID" value="NC_015312.1"/>
</dbReference>
<name>F4CWM0_PSEUX</name>
<evidence type="ECO:0000256" key="3">
    <source>
        <dbReference type="ARBA" id="ARBA00022475"/>
    </source>
</evidence>
<dbReference type="InterPro" id="IPR011701">
    <property type="entry name" value="MFS"/>
</dbReference>
<dbReference type="KEGG" id="pdx:Psed_6624"/>
<feature type="transmembrane region" description="Helical" evidence="7">
    <location>
        <begin position="181"/>
        <end position="200"/>
    </location>
</feature>
<comment type="subcellular location">
    <subcellularLocation>
        <location evidence="1">Cell membrane</location>
        <topology evidence="1">Multi-pass membrane protein</topology>
    </subcellularLocation>
</comment>
<dbReference type="SUPFAM" id="SSF103473">
    <property type="entry name" value="MFS general substrate transporter"/>
    <property type="match status" value="1"/>
</dbReference>
<evidence type="ECO:0000256" key="1">
    <source>
        <dbReference type="ARBA" id="ARBA00004651"/>
    </source>
</evidence>
<evidence type="ECO:0000256" key="2">
    <source>
        <dbReference type="ARBA" id="ARBA00022448"/>
    </source>
</evidence>
<dbReference type="OrthoDB" id="4172724at2"/>
<dbReference type="AlphaFoldDB" id="F4CWM0"/>
<keyword evidence="6 7" id="KW-0472">Membrane</keyword>
<dbReference type="eggNOG" id="COG0477">
    <property type="taxonomic scope" value="Bacteria"/>
</dbReference>
<dbReference type="PANTHER" id="PTHR42718:SF47">
    <property type="entry name" value="METHYL VIOLOGEN RESISTANCE PROTEIN SMVA"/>
    <property type="match status" value="1"/>
</dbReference>
<dbReference type="PROSITE" id="PS50850">
    <property type="entry name" value="MFS"/>
    <property type="match status" value="1"/>
</dbReference>
<reference evidence="9 10" key="1">
    <citation type="journal article" date="2011" name="J. Bacteriol.">
        <title>Genome sequence of the 1,4-dioxane-degrading Pseudonocardia dioxanivorans strain CB1190.</title>
        <authorList>
            <person name="Sales C.M."/>
            <person name="Mahendra S."/>
            <person name="Grostern A."/>
            <person name="Parales R.E."/>
            <person name="Goodwin L.A."/>
            <person name="Woyke T."/>
            <person name="Nolan M."/>
            <person name="Lapidus A."/>
            <person name="Chertkov O."/>
            <person name="Ovchinnikova G."/>
            <person name="Sczyrba A."/>
            <person name="Alvarez-Cohen L."/>
        </authorList>
    </citation>
    <scope>NUCLEOTIDE SEQUENCE [LARGE SCALE GENOMIC DNA]</scope>
    <source>
        <strain evidence="10">ATCC 55486 / DSM 44775 / JCM 13855 / CB1190</strain>
    </source>
</reference>
<dbReference type="Gene3D" id="1.20.1250.20">
    <property type="entry name" value="MFS general substrate transporter like domains"/>
    <property type="match status" value="1"/>
</dbReference>
<feature type="transmembrane region" description="Helical" evidence="7">
    <location>
        <begin position="318"/>
        <end position="339"/>
    </location>
</feature>
<feature type="transmembrane region" description="Helical" evidence="7">
    <location>
        <begin position="90"/>
        <end position="109"/>
    </location>
</feature>
<evidence type="ECO:0000256" key="7">
    <source>
        <dbReference type="SAM" id="Phobius"/>
    </source>
</evidence>
<dbReference type="PANTHER" id="PTHR42718">
    <property type="entry name" value="MAJOR FACILITATOR SUPERFAMILY MULTIDRUG TRANSPORTER MFSC"/>
    <property type="match status" value="1"/>
</dbReference>
<feature type="transmembrane region" description="Helical" evidence="7">
    <location>
        <begin position="472"/>
        <end position="499"/>
    </location>
</feature>
<dbReference type="InterPro" id="IPR020846">
    <property type="entry name" value="MFS_dom"/>
</dbReference>
<organism evidence="9 10">
    <name type="scientific">Pseudonocardia dioxanivorans (strain ATCC 55486 / DSM 44775 / JCM 13855 / CB1190)</name>
    <dbReference type="NCBI Taxonomy" id="675635"/>
    <lineage>
        <taxon>Bacteria</taxon>
        <taxon>Bacillati</taxon>
        <taxon>Actinomycetota</taxon>
        <taxon>Actinomycetes</taxon>
        <taxon>Pseudonocardiales</taxon>
        <taxon>Pseudonocardiaceae</taxon>
        <taxon>Pseudonocardia</taxon>
    </lineage>
</organism>
<evidence type="ECO:0000313" key="10">
    <source>
        <dbReference type="Proteomes" id="UP000007809"/>
    </source>
</evidence>
<dbReference type="GO" id="GO:0022857">
    <property type="term" value="F:transmembrane transporter activity"/>
    <property type="evidence" value="ECO:0007669"/>
    <property type="project" value="InterPro"/>
</dbReference>
<evidence type="ECO:0000259" key="8">
    <source>
        <dbReference type="PROSITE" id="PS50850"/>
    </source>
</evidence>
<feature type="transmembrane region" description="Helical" evidence="7">
    <location>
        <begin position="59"/>
        <end position="78"/>
    </location>
</feature>
<evidence type="ECO:0000256" key="4">
    <source>
        <dbReference type="ARBA" id="ARBA00022692"/>
    </source>
</evidence>
<proteinExistence type="predicted"/>
<feature type="transmembrane region" description="Helical" evidence="7">
    <location>
        <begin position="115"/>
        <end position="136"/>
    </location>
</feature>
<sequence length="527" mass="53502">MTVTLPRAHARPIPARAGARQWLALAVLFLPTLLVAVDNTVLSFALPAITTALVPSATTLLWMVDAYPLVLAGLLVTMGTVGDRIGVRRLLVVGVSGFGIVSLAASFATDAAHLVAARALLGFFGAMLMPSTLALIRSLFTDRDERRLALAIWATGFAAGAALGPLVGGVLLAHFWWGSVFLVNVPVTVLIAVLAVVMLPEARHPLAGRLDLVGVALSLLAVAPIVLAVKLVGSGGSLPLAVAALAVGVGAAAGFVRRARRLTAAGRDPVLDVRLLRSPVLRVAMLANLTTMAALTGLLFFSAQYLQLVLGLDPMRSGLLLLPGFVATVVAGLGAAALARRFPIRTLVPAGLATAGAGYALCVLLGTGTTGGLLVAAGVLVGSGIGLTETLTNDVVLTAAPVERAGSASAMSETAYELGAVLGTAVLGSVLTAVYRGRVDAPAGPARETLGGAVDVATVTGDPALLDSARGAFTLAVDVTAGVGAGWLVAVAVTAWVVLHRSRPRGPVSFRGAQLSRRAARRRAPAS</sequence>
<feature type="domain" description="Major facilitator superfamily (MFS) profile" evidence="8">
    <location>
        <begin position="24"/>
        <end position="503"/>
    </location>
</feature>
<evidence type="ECO:0000256" key="6">
    <source>
        <dbReference type="ARBA" id="ARBA00023136"/>
    </source>
</evidence>
<feature type="transmembrane region" description="Helical" evidence="7">
    <location>
        <begin position="280"/>
        <end position="306"/>
    </location>
</feature>
<dbReference type="HOGENOM" id="CLU_000960_28_2_11"/>
<accession>F4CWM0</accession>
<dbReference type="Proteomes" id="UP000007809">
    <property type="component" value="Chromosome"/>
</dbReference>
<protein>
    <submittedName>
        <fullName evidence="9">Major facilitator superfamily MFS_1</fullName>
    </submittedName>
</protein>
<keyword evidence="4 7" id="KW-0812">Transmembrane</keyword>
<keyword evidence="2" id="KW-0813">Transport</keyword>
<feature type="transmembrane region" description="Helical" evidence="7">
    <location>
        <begin position="148"/>
        <end position="175"/>
    </location>
</feature>
<feature type="transmembrane region" description="Helical" evidence="7">
    <location>
        <begin position="212"/>
        <end position="232"/>
    </location>
</feature>
<keyword evidence="3" id="KW-1003">Cell membrane</keyword>
<dbReference type="Pfam" id="PF07690">
    <property type="entry name" value="MFS_1"/>
    <property type="match status" value="1"/>
</dbReference>
<dbReference type="CDD" id="cd17321">
    <property type="entry name" value="MFS_MMR_MDR_like"/>
    <property type="match status" value="1"/>
</dbReference>
<dbReference type="InterPro" id="IPR036259">
    <property type="entry name" value="MFS_trans_sf"/>
</dbReference>
<keyword evidence="5 7" id="KW-1133">Transmembrane helix</keyword>
<gene>
    <name evidence="9" type="ordered locus">Psed_6624</name>
</gene>
<evidence type="ECO:0000313" key="9">
    <source>
        <dbReference type="EMBL" id="AEA28712.1"/>
    </source>
</evidence>
<feature type="transmembrane region" description="Helical" evidence="7">
    <location>
        <begin position="238"/>
        <end position="259"/>
    </location>
</feature>